<dbReference type="Gene3D" id="2.30.30.100">
    <property type="match status" value="1"/>
</dbReference>
<protein>
    <submittedName>
        <fullName evidence="1">U7 snRNA-associated Sm protein LSm11</fullName>
    </submittedName>
</protein>
<organism evidence="1 2">
    <name type="scientific">Daphnia magna</name>
    <dbReference type="NCBI Taxonomy" id="35525"/>
    <lineage>
        <taxon>Eukaryota</taxon>
        <taxon>Metazoa</taxon>
        <taxon>Ecdysozoa</taxon>
        <taxon>Arthropoda</taxon>
        <taxon>Crustacea</taxon>
        <taxon>Branchiopoda</taxon>
        <taxon>Diplostraca</taxon>
        <taxon>Cladocera</taxon>
        <taxon>Anomopoda</taxon>
        <taxon>Daphniidae</taxon>
        <taxon>Daphnia</taxon>
    </lineage>
</organism>
<comment type="caution">
    <text evidence="1">The sequence shown here is derived from an EMBL/GenBank/DDBJ whole genome shotgun (WGS) entry which is preliminary data.</text>
</comment>
<proteinExistence type="predicted"/>
<dbReference type="SUPFAM" id="SSF50182">
    <property type="entry name" value="Sm-like ribonucleoproteins"/>
    <property type="match status" value="1"/>
</dbReference>
<dbReference type="GO" id="GO:0071209">
    <property type="term" value="F:U7 snRNA binding"/>
    <property type="evidence" value="ECO:0007669"/>
    <property type="project" value="InterPro"/>
</dbReference>
<name>A0A164V8Q5_9CRUS</name>
<dbReference type="InterPro" id="IPR010920">
    <property type="entry name" value="LSM_dom_sf"/>
</dbReference>
<keyword evidence="2" id="KW-1185">Reference proteome</keyword>
<dbReference type="GO" id="GO:0005683">
    <property type="term" value="C:U7 snRNP"/>
    <property type="evidence" value="ECO:0007669"/>
    <property type="project" value="TreeGrafter"/>
</dbReference>
<feature type="non-terminal residue" evidence="1">
    <location>
        <position position="1"/>
    </location>
</feature>
<dbReference type="GO" id="GO:0006398">
    <property type="term" value="P:mRNA 3'-end processing by stem-loop binding and cleavage"/>
    <property type="evidence" value="ECO:0007669"/>
    <property type="project" value="TreeGrafter"/>
</dbReference>
<feature type="non-terminal residue" evidence="1">
    <location>
        <position position="46"/>
    </location>
</feature>
<dbReference type="AlphaFoldDB" id="A0A164V8Q5"/>
<accession>A0A164V8Q5</accession>
<evidence type="ECO:0000313" key="1">
    <source>
        <dbReference type="EMBL" id="KZS12080.1"/>
    </source>
</evidence>
<dbReference type="Proteomes" id="UP000076858">
    <property type="component" value="Unassembled WGS sequence"/>
</dbReference>
<dbReference type="PANTHER" id="PTHR21415:SF1">
    <property type="entry name" value="U7 SNRNA-ASSOCIATED SM-LIKE PROTEIN LSM11"/>
    <property type="match status" value="1"/>
</dbReference>
<evidence type="ECO:0000313" key="2">
    <source>
        <dbReference type="Proteomes" id="UP000076858"/>
    </source>
</evidence>
<dbReference type="EMBL" id="LRGB01001402">
    <property type="protein sequence ID" value="KZS12080.1"/>
    <property type="molecule type" value="Genomic_DNA"/>
</dbReference>
<dbReference type="InterPro" id="IPR039267">
    <property type="entry name" value="Lsm11"/>
</dbReference>
<reference evidence="1 2" key="1">
    <citation type="submission" date="2016-03" db="EMBL/GenBank/DDBJ databases">
        <title>EvidentialGene: Evidence-directed Construction of Genes on Genomes.</title>
        <authorList>
            <person name="Gilbert D.G."/>
            <person name="Choi J.-H."/>
            <person name="Mockaitis K."/>
            <person name="Colbourne J."/>
            <person name="Pfrender M."/>
        </authorList>
    </citation>
    <scope>NUCLEOTIDE SEQUENCE [LARGE SCALE GENOMIC DNA]</scope>
    <source>
        <strain evidence="1 2">Xinb3</strain>
        <tissue evidence="1">Complete organism</tissue>
    </source>
</reference>
<sequence>VWIRGATWIRGFCTGYIAAFDKQWNLAMTDVDETFTRRRHRKTPIL</sequence>
<dbReference type="OrthoDB" id="10002367at2759"/>
<dbReference type="PANTHER" id="PTHR21415">
    <property type="entry name" value="U7 SNRNA-ASSOCIATED SM-LIKE PROTEIN LSM11"/>
    <property type="match status" value="1"/>
</dbReference>
<gene>
    <name evidence="1" type="ORF">APZ42_023074</name>
</gene>